<keyword evidence="1" id="KW-0472">Membrane</keyword>
<reference evidence="2 3" key="1">
    <citation type="submission" date="2018-11" db="EMBL/GenBank/DDBJ databases">
        <authorList>
            <consortium name="Pathogen Informatics"/>
        </authorList>
    </citation>
    <scope>NUCLEOTIDE SEQUENCE [LARGE SCALE GENOMIC DNA]</scope>
    <source>
        <strain evidence="2 3">Zambia</strain>
    </source>
</reference>
<accession>A0A3P7WJV0</accession>
<dbReference type="EMBL" id="UZAI01001388">
    <property type="protein sequence ID" value="VDO61371.1"/>
    <property type="molecule type" value="Genomic_DNA"/>
</dbReference>
<name>A0A3P7WJV0_9TREM</name>
<protein>
    <submittedName>
        <fullName evidence="2">Uncharacterized protein</fullName>
    </submittedName>
</protein>
<gene>
    <name evidence="2" type="ORF">SMRZ_LOCUS4374</name>
</gene>
<feature type="transmembrane region" description="Helical" evidence="1">
    <location>
        <begin position="14"/>
        <end position="32"/>
    </location>
</feature>
<evidence type="ECO:0000256" key="1">
    <source>
        <dbReference type="SAM" id="Phobius"/>
    </source>
</evidence>
<evidence type="ECO:0000313" key="3">
    <source>
        <dbReference type="Proteomes" id="UP000277204"/>
    </source>
</evidence>
<sequence>MTDSGFEYNMFFDFGNAALALLVLVFTSASDLHSSSMMLPRYVKDSTFSRVSPPSVIGLVFFVL</sequence>
<dbReference type="Proteomes" id="UP000277204">
    <property type="component" value="Unassembled WGS sequence"/>
</dbReference>
<keyword evidence="1" id="KW-0812">Transmembrane</keyword>
<organism evidence="2 3">
    <name type="scientific">Schistosoma margrebowiei</name>
    <dbReference type="NCBI Taxonomy" id="48269"/>
    <lineage>
        <taxon>Eukaryota</taxon>
        <taxon>Metazoa</taxon>
        <taxon>Spiralia</taxon>
        <taxon>Lophotrochozoa</taxon>
        <taxon>Platyhelminthes</taxon>
        <taxon>Trematoda</taxon>
        <taxon>Digenea</taxon>
        <taxon>Strigeidida</taxon>
        <taxon>Schistosomatoidea</taxon>
        <taxon>Schistosomatidae</taxon>
        <taxon>Schistosoma</taxon>
    </lineage>
</organism>
<evidence type="ECO:0000313" key="2">
    <source>
        <dbReference type="EMBL" id="VDO61371.1"/>
    </source>
</evidence>
<proteinExistence type="predicted"/>
<dbReference type="AlphaFoldDB" id="A0A3P7WJV0"/>
<keyword evidence="3" id="KW-1185">Reference proteome</keyword>
<keyword evidence="1" id="KW-1133">Transmembrane helix</keyword>